<comment type="caution">
    <text evidence="2">The sequence shown here is derived from an EMBL/GenBank/DDBJ whole genome shotgun (WGS) entry which is preliminary data.</text>
</comment>
<gene>
    <name evidence="2" type="ORF">ISU10_21710</name>
</gene>
<organism evidence="2 3">
    <name type="scientific">Nocardioides agariphilus</name>
    <dbReference type="NCBI Taxonomy" id="433664"/>
    <lineage>
        <taxon>Bacteria</taxon>
        <taxon>Bacillati</taxon>
        <taxon>Actinomycetota</taxon>
        <taxon>Actinomycetes</taxon>
        <taxon>Propionibacteriales</taxon>
        <taxon>Nocardioidaceae</taxon>
        <taxon>Nocardioides</taxon>
    </lineage>
</organism>
<dbReference type="CDD" id="cd03441">
    <property type="entry name" value="R_hydratase_like"/>
    <property type="match status" value="1"/>
</dbReference>
<dbReference type="InterPro" id="IPR029069">
    <property type="entry name" value="HotDog_dom_sf"/>
</dbReference>
<keyword evidence="3" id="KW-1185">Reference proteome</keyword>
<dbReference type="AlphaFoldDB" id="A0A930YPM1"/>
<evidence type="ECO:0000259" key="1">
    <source>
        <dbReference type="Pfam" id="PF13452"/>
    </source>
</evidence>
<protein>
    <submittedName>
        <fullName evidence="2">MaoC family dehydratase N-terminal domain-containing protein</fullName>
    </submittedName>
</protein>
<dbReference type="Proteomes" id="UP000660668">
    <property type="component" value="Unassembled WGS sequence"/>
</dbReference>
<dbReference type="PIRSF" id="PIRSF018072">
    <property type="entry name" value="UCP018072"/>
    <property type="match status" value="1"/>
</dbReference>
<dbReference type="InterPro" id="IPR039569">
    <property type="entry name" value="FAS1-like_DH_region"/>
</dbReference>
<dbReference type="Pfam" id="PF13452">
    <property type="entry name" value="FAS1_DH_region"/>
    <property type="match status" value="1"/>
</dbReference>
<dbReference type="SUPFAM" id="SSF54637">
    <property type="entry name" value="Thioesterase/thiol ester dehydrase-isomerase"/>
    <property type="match status" value="1"/>
</dbReference>
<reference evidence="2" key="1">
    <citation type="submission" date="2020-11" db="EMBL/GenBank/DDBJ databases">
        <title>Nocardioides cynanchi sp. nov., isolated from soil of rhizosphere of Cynanchum wilfordii.</title>
        <authorList>
            <person name="Lee J.-S."/>
            <person name="Suh M.K."/>
            <person name="Kim J.-S."/>
        </authorList>
    </citation>
    <scope>NUCLEOTIDE SEQUENCE</scope>
    <source>
        <strain evidence="2">KCTC 19276</strain>
    </source>
</reference>
<feature type="domain" description="FAS1-like dehydratase" evidence="1">
    <location>
        <begin position="27"/>
        <end position="119"/>
    </location>
</feature>
<evidence type="ECO:0000313" key="2">
    <source>
        <dbReference type="EMBL" id="MBF4770399.1"/>
    </source>
</evidence>
<name>A0A930YPM1_9ACTN</name>
<dbReference type="EMBL" id="JADKPO010000048">
    <property type="protein sequence ID" value="MBF4770399.1"/>
    <property type="molecule type" value="Genomic_DNA"/>
</dbReference>
<sequence>MPVDQSLVGREFPPTQPYQVTAEKVRELSAAVGSPADQIPATFPIVMAFEAMNAFLAEVGVELQRIVHGEQRFTYERPLVVGDELTATLSVASLRQIGGNDIIGTRSEIRDAGGDLVCTTTATLVHRGDA</sequence>
<dbReference type="Gene3D" id="3.10.129.10">
    <property type="entry name" value="Hotdog Thioesterase"/>
    <property type="match status" value="1"/>
</dbReference>
<dbReference type="RefSeq" id="WP_194698543.1">
    <property type="nucleotide sequence ID" value="NZ_JADKPO010000048.1"/>
</dbReference>
<accession>A0A930YPM1</accession>
<evidence type="ECO:0000313" key="3">
    <source>
        <dbReference type="Proteomes" id="UP000660668"/>
    </source>
</evidence>
<proteinExistence type="predicted"/>
<dbReference type="InterPro" id="IPR016709">
    <property type="entry name" value="HadA-like"/>
</dbReference>